<evidence type="ECO:0000256" key="2">
    <source>
        <dbReference type="ARBA" id="ARBA00023043"/>
    </source>
</evidence>
<feature type="region of interest" description="Disordered" evidence="4">
    <location>
        <begin position="379"/>
        <end position="404"/>
    </location>
</feature>
<comment type="caution">
    <text evidence="5">The sequence shown here is derived from an EMBL/GenBank/DDBJ whole genome shotgun (WGS) entry which is preliminary data.</text>
</comment>
<dbReference type="OrthoDB" id="434661at2759"/>
<keyword evidence="2 3" id="KW-0040">ANK repeat</keyword>
<gene>
    <name evidence="5" type="primary">Ankk1</name>
    <name evidence="5" type="ORF">AK812_SmicGene14834</name>
</gene>
<keyword evidence="1" id="KW-0677">Repeat</keyword>
<keyword evidence="5" id="KW-0418">Kinase</keyword>
<feature type="compositionally biased region" description="Low complexity" evidence="4">
    <location>
        <begin position="229"/>
        <end position="250"/>
    </location>
</feature>
<keyword evidence="6" id="KW-1185">Reference proteome</keyword>
<dbReference type="PANTHER" id="PTHR24173:SF74">
    <property type="entry name" value="ANKYRIN REPEAT DOMAIN-CONTAINING PROTEIN 16"/>
    <property type="match status" value="1"/>
</dbReference>
<reference evidence="5 6" key="1">
    <citation type="submission" date="2016-02" db="EMBL/GenBank/DDBJ databases">
        <title>Genome analysis of coral dinoflagellate symbionts highlights evolutionary adaptations to a symbiotic lifestyle.</title>
        <authorList>
            <person name="Aranda M."/>
            <person name="Li Y."/>
            <person name="Liew Y.J."/>
            <person name="Baumgarten S."/>
            <person name="Simakov O."/>
            <person name="Wilson M."/>
            <person name="Piel J."/>
            <person name="Ashoor H."/>
            <person name="Bougouffa S."/>
            <person name="Bajic V.B."/>
            <person name="Ryu T."/>
            <person name="Ravasi T."/>
            <person name="Bayer T."/>
            <person name="Micklem G."/>
            <person name="Kim H."/>
            <person name="Bhak J."/>
            <person name="Lajeunesse T.C."/>
            <person name="Voolstra C.R."/>
        </authorList>
    </citation>
    <scope>NUCLEOTIDE SEQUENCE [LARGE SCALE GENOMIC DNA]</scope>
    <source>
        <strain evidence="5 6">CCMP2467</strain>
    </source>
</reference>
<feature type="compositionally biased region" description="Basic and acidic residues" evidence="4">
    <location>
        <begin position="308"/>
        <end position="329"/>
    </location>
</feature>
<feature type="region of interest" description="Disordered" evidence="4">
    <location>
        <begin position="90"/>
        <end position="264"/>
    </location>
</feature>
<protein>
    <submittedName>
        <fullName evidence="5">Ankyrin repeat and protein kinase domain-containing protein 1</fullName>
    </submittedName>
</protein>
<evidence type="ECO:0000256" key="1">
    <source>
        <dbReference type="ARBA" id="ARBA00022737"/>
    </source>
</evidence>
<feature type="region of interest" description="Disordered" evidence="4">
    <location>
        <begin position="950"/>
        <end position="980"/>
    </location>
</feature>
<dbReference type="PANTHER" id="PTHR24173">
    <property type="entry name" value="ANKYRIN REPEAT CONTAINING"/>
    <property type="match status" value="1"/>
</dbReference>
<dbReference type="EMBL" id="LSRX01000266">
    <property type="protein sequence ID" value="OLQ02340.1"/>
    <property type="molecule type" value="Genomic_DNA"/>
</dbReference>
<dbReference type="PROSITE" id="PS50297">
    <property type="entry name" value="ANK_REP_REGION"/>
    <property type="match status" value="3"/>
</dbReference>
<evidence type="ECO:0000313" key="6">
    <source>
        <dbReference type="Proteomes" id="UP000186817"/>
    </source>
</evidence>
<feature type="repeat" description="ANK" evidence="3">
    <location>
        <begin position="633"/>
        <end position="665"/>
    </location>
</feature>
<dbReference type="InterPro" id="IPR002110">
    <property type="entry name" value="Ankyrin_rpt"/>
</dbReference>
<feature type="repeat" description="ANK" evidence="3">
    <location>
        <begin position="600"/>
        <end position="632"/>
    </location>
</feature>
<dbReference type="SUPFAM" id="SSF48403">
    <property type="entry name" value="Ankyrin repeat"/>
    <property type="match status" value="1"/>
</dbReference>
<keyword evidence="5" id="KW-0808">Transferase</keyword>
<dbReference type="PROSITE" id="PS50088">
    <property type="entry name" value="ANK_REPEAT"/>
    <property type="match status" value="5"/>
</dbReference>
<feature type="repeat" description="ANK" evidence="3">
    <location>
        <begin position="860"/>
        <end position="892"/>
    </location>
</feature>
<feature type="region of interest" description="Disordered" evidence="4">
    <location>
        <begin position="280"/>
        <end position="331"/>
    </location>
</feature>
<dbReference type="Pfam" id="PF12796">
    <property type="entry name" value="Ank_2"/>
    <property type="match status" value="2"/>
</dbReference>
<accession>A0A1Q9E4J0</accession>
<evidence type="ECO:0000256" key="3">
    <source>
        <dbReference type="PROSITE-ProRule" id="PRU00023"/>
    </source>
</evidence>
<dbReference type="AlphaFoldDB" id="A0A1Q9E4J0"/>
<dbReference type="SMART" id="SM00248">
    <property type="entry name" value="ANK"/>
    <property type="match status" value="8"/>
</dbReference>
<proteinExistence type="predicted"/>
<feature type="repeat" description="ANK" evidence="3">
    <location>
        <begin position="665"/>
        <end position="697"/>
    </location>
</feature>
<organism evidence="5 6">
    <name type="scientific">Symbiodinium microadriaticum</name>
    <name type="common">Dinoflagellate</name>
    <name type="synonym">Zooxanthella microadriatica</name>
    <dbReference type="NCBI Taxonomy" id="2951"/>
    <lineage>
        <taxon>Eukaryota</taxon>
        <taxon>Sar</taxon>
        <taxon>Alveolata</taxon>
        <taxon>Dinophyceae</taxon>
        <taxon>Suessiales</taxon>
        <taxon>Symbiodiniaceae</taxon>
        <taxon>Symbiodinium</taxon>
    </lineage>
</organism>
<feature type="repeat" description="ANK" evidence="3">
    <location>
        <begin position="698"/>
        <end position="730"/>
    </location>
</feature>
<dbReference type="Gene3D" id="1.25.40.20">
    <property type="entry name" value="Ankyrin repeat-containing domain"/>
    <property type="match status" value="3"/>
</dbReference>
<dbReference type="Proteomes" id="UP000186817">
    <property type="component" value="Unassembled WGS sequence"/>
</dbReference>
<dbReference type="InterPro" id="IPR036770">
    <property type="entry name" value="Ankyrin_rpt-contain_sf"/>
</dbReference>
<feature type="compositionally biased region" description="Polar residues" evidence="4">
    <location>
        <begin position="90"/>
        <end position="105"/>
    </location>
</feature>
<sequence>MAPCMQPLLGVLGSVCEATAQVADAEVERQTQAAPEYEKWIAQALAEADTVDGPFWLPCVRDQRDPLKSCSASANLSWIMQHFLSQLCQESQQKEASTPKSQPRSTGPRCPSGTLPSVAKAPIAEQESSSRDVAEPSSPIGSPIVASPPKRPRTRPDCKDFASPLSERIAKAPSPIRALHLGPRPGMPCPVDDEAGGPSEAPAPELAPGSPAKPILPRAAPAPSPAPAERPLATVVAAPRSGPAAPAALAQDSTIEPTEEIHLPSRPAISMAEWKSKALFAAAPPESPKEEKVRSRIRPPASGQQALRCKERQQGEAQVEKTSPERKDQSTPLKVADRIMMFEMLKTWTPQTAEKVISPSVQCSKAGAAAAMKRSLRASEFQASSAPRMMKPPSANRGSASTDRGSACSAAIAAARSTRFSTQPRKILESLRHAGVLLGPRLLNGFSMASKSWAVRVTSFSGEEVGSYEVPPFPAGLQTLTFKIAQQKGISSQQVTLLHENLALTRWSALAEAPDVLQLVVVPPAHAAQRQAAAELLSQLENSRPYAATINQIARTEWSVLGLSTDLVLAKTLDSTIRHKSDYIVGMLLEQRAAVNRPEGTAQPLHSAVMLNHVPTVRLLLRATADTNCTDDDSKSALHLAAAGGSSVVARLLLENRAMINRPEDTETPLHGAAAVGHLETVSILLEAQAQVNRTGRAERTALHCAAVAGAGSVVSALVAARAEIHRQDRNRKVALQYAVSSDDVLSVDVLLSAGAAGTELKIRGRVPVLHYALSASTEAMVEHVLKRRADLDATDPKGRLPFLLAAARSDPGFIKLLCKWKPLDAEEMDRALCVAAEKGNSGVVQFLLQRRANPSSRTEETSCLHLAAAGGYEVVIRELIHAKADANCKDSRSRIPWKVCKGKSLSELLKPSRCETPIILLEYCVDGSSLFTPVQHPWARDVKPKELFRHSDLAPTRPPLAKSVRKPTGPTTAFGSTVPPIPAKHAVATALQPPSSARSAEAETPDSARSAEAFGRLALGQKRDDIAKPKSLRAAEQVALFARSQVVVAAHALLNTPTSASMYILDQML</sequence>
<evidence type="ECO:0000313" key="5">
    <source>
        <dbReference type="EMBL" id="OLQ02340.1"/>
    </source>
</evidence>
<dbReference type="GO" id="GO:0016301">
    <property type="term" value="F:kinase activity"/>
    <property type="evidence" value="ECO:0007669"/>
    <property type="project" value="UniProtKB-KW"/>
</dbReference>
<dbReference type="OMA" id="AKADANC"/>
<name>A0A1Q9E4J0_SYMMI</name>
<evidence type="ECO:0000256" key="4">
    <source>
        <dbReference type="SAM" id="MobiDB-lite"/>
    </source>
</evidence>